<protein>
    <recommendedName>
        <fullName evidence="4">Spy/CpxP family protein refolding chaperone</fullName>
    </recommendedName>
</protein>
<organism evidence="2 3">
    <name type="scientific">Sphingobacterium allocomposti</name>
    <dbReference type="NCBI Taxonomy" id="415956"/>
    <lineage>
        <taxon>Bacteria</taxon>
        <taxon>Pseudomonadati</taxon>
        <taxon>Bacteroidota</taxon>
        <taxon>Sphingobacteriia</taxon>
        <taxon>Sphingobacteriales</taxon>
        <taxon>Sphingobacteriaceae</taxon>
        <taxon>Sphingobacterium</taxon>
    </lineage>
</organism>
<keyword evidence="1" id="KW-0732">Signal</keyword>
<evidence type="ECO:0000256" key="1">
    <source>
        <dbReference type="SAM" id="SignalP"/>
    </source>
</evidence>
<dbReference type="Proteomes" id="UP000325105">
    <property type="component" value="Unassembled WGS sequence"/>
</dbReference>
<proteinExistence type="predicted"/>
<reference evidence="2 3" key="1">
    <citation type="submission" date="2019-07" db="EMBL/GenBank/DDBJ databases">
        <title>Genomic Encyclopedia of Archaeal and Bacterial Type Strains, Phase II (KMG-II): from individual species to whole genera.</title>
        <authorList>
            <person name="Goeker M."/>
        </authorList>
    </citation>
    <scope>NUCLEOTIDE SEQUENCE [LARGE SCALE GENOMIC DNA]</scope>
    <source>
        <strain evidence="2 3">DSM 18850</strain>
    </source>
</reference>
<dbReference type="EMBL" id="VNHX01000029">
    <property type="protein sequence ID" value="TYP88819.1"/>
    <property type="molecule type" value="Genomic_DNA"/>
</dbReference>
<dbReference type="OrthoDB" id="709979at2"/>
<comment type="caution">
    <text evidence="2">The sequence shown here is derived from an EMBL/GenBank/DDBJ whole genome shotgun (WGS) entry which is preliminary data.</text>
</comment>
<gene>
    <name evidence="2" type="ORF">BC792_12925</name>
</gene>
<name>A0A5S5D2E6_9SPHI</name>
<feature type="chain" id="PRO_5024438827" description="Spy/CpxP family protein refolding chaperone" evidence="1">
    <location>
        <begin position="21"/>
        <end position="124"/>
    </location>
</feature>
<dbReference type="RefSeq" id="WP_148910153.1">
    <property type="nucleotide sequence ID" value="NZ_VNHX01000029.1"/>
</dbReference>
<feature type="signal peptide" evidence="1">
    <location>
        <begin position="1"/>
        <end position="20"/>
    </location>
</feature>
<accession>A0A5S5D2E6</accession>
<sequence>MKNLNVLLLCLMLGISIGYAQERTGRGFQQMDPNERAGRRVEQLTNQLQLDKTQQDSIYKYALAQANHEKKAFAEAQGDRQKIRDAIQQHRRTYSTKIKSFLRPEQLEKYEKLEKQWEQRRQSR</sequence>
<dbReference type="AlphaFoldDB" id="A0A5S5D2E6"/>
<evidence type="ECO:0000313" key="3">
    <source>
        <dbReference type="Proteomes" id="UP000325105"/>
    </source>
</evidence>
<evidence type="ECO:0008006" key="4">
    <source>
        <dbReference type="Google" id="ProtNLM"/>
    </source>
</evidence>
<evidence type="ECO:0000313" key="2">
    <source>
        <dbReference type="EMBL" id="TYP88819.1"/>
    </source>
</evidence>
<keyword evidence="3" id="KW-1185">Reference proteome</keyword>